<accession>A0A4S2KYF1</accession>
<organism evidence="2 3">
    <name type="scientific">Temnothorax longispinosus</name>
    <dbReference type="NCBI Taxonomy" id="300112"/>
    <lineage>
        <taxon>Eukaryota</taxon>
        <taxon>Metazoa</taxon>
        <taxon>Ecdysozoa</taxon>
        <taxon>Arthropoda</taxon>
        <taxon>Hexapoda</taxon>
        <taxon>Insecta</taxon>
        <taxon>Pterygota</taxon>
        <taxon>Neoptera</taxon>
        <taxon>Endopterygota</taxon>
        <taxon>Hymenoptera</taxon>
        <taxon>Apocrita</taxon>
        <taxon>Aculeata</taxon>
        <taxon>Formicoidea</taxon>
        <taxon>Formicidae</taxon>
        <taxon>Myrmicinae</taxon>
        <taxon>Temnothorax</taxon>
    </lineage>
</organism>
<comment type="caution">
    <text evidence="2">The sequence shown here is derived from an EMBL/GenBank/DDBJ whole genome shotgun (WGS) entry which is preliminary data.</text>
</comment>
<name>A0A4S2KYF1_9HYME</name>
<feature type="signal peptide" evidence="1">
    <location>
        <begin position="1"/>
        <end position="21"/>
    </location>
</feature>
<dbReference type="AlphaFoldDB" id="A0A4S2KYF1"/>
<evidence type="ECO:0000256" key="1">
    <source>
        <dbReference type="SAM" id="SignalP"/>
    </source>
</evidence>
<sequence>MALSGSSIVIVFIGVAAYAAAGPVQAGPNTVQQNEYGVLPDFFTRYWEDRRMNQNAKRNLDQIGGGHLVRDTDKQFKGLLNGEESRLAQYLNAASDKQILDTIRRGGHFADRFGNGNLINSSLNSVAYADMISHPYSSNLNTGQINDQLFMNQLIDRDISNNALEGDRQIVKNLDRFGGEHLVRNLDQIGGGHLVRNLDQIGGGHLVRNLDQIGGGHLVRNLDQIGGGNLVRNLDQIGGGHLVRNLDQIGGGNLVRNLDQIGGGHLVRNLDQIGGGNLVRNLDQIGGGNLVRNLDQIGDGNLVRNLDQIGGMGNRNINGVGGGHLLRQGRRGLDSLSGATFGESKRFIPFRRLSVMNVHPGNFDEIDRSGFDRFSKRNIDEIDTAFDSFFKRNFDEIDRGSWSGFVKRLNNYLADRQRR</sequence>
<keyword evidence="1" id="KW-0732">Signal</keyword>
<reference evidence="2 3" key="1">
    <citation type="journal article" date="2019" name="Philos. Trans. R. Soc. Lond., B, Biol. Sci.">
        <title>Ant behaviour and brain gene expression of defending hosts depend on the ecological success of the intruding social parasite.</title>
        <authorList>
            <person name="Kaur R."/>
            <person name="Stoldt M."/>
            <person name="Jongepier E."/>
            <person name="Feldmeyer B."/>
            <person name="Menzel F."/>
            <person name="Bornberg-Bauer E."/>
            <person name="Foitzik S."/>
        </authorList>
    </citation>
    <scope>NUCLEOTIDE SEQUENCE [LARGE SCALE GENOMIC DNA]</scope>
    <source>
        <tissue evidence="2">Whole body</tissue>
    </source>
</reference>
<evidence type="ECO:0000313" key="2">
    <source>
        <dbReference type="EMBL" id="TGZ54706.1"/>
    </source>
</evidence>
<dbReference type="STRING" id="300112.A0A4S2KYF1"/>
<evidence type="ECO:0000313" key="3">
    <source>
        <dbReference type="Proteomes" id="UP000310200"/>
    </source>
</evidence>
<keyword evidence="3" id="KW-1185">Reference proteome</keyword>
<dbReference type="Proteomes" id="UP000310200">
    <property type="component" value="Unassembled WGS sequence"/>
</dbReference>
<feature type="chain" id="PRO_5020660098" evidence="1">
    <location>
        <begin position="22"/>
        <end position="419"/>
    </location>
</feature>
<proteinExistence type="predicted"/>
<protein>
    <submittedName>
        <fullName evidence="2">Uncharacterized protein</fullName>
    </submittedName>
</protein>
<dbReference type="EMBL" id="QBLH01000576">
    <property type="protein sequence ID" value="TGZ54706.1"/>
    <property type="molecule type" value="Genomic_DNA"/>
</dbReference>
<gene>
    <name evidence="2" type="ORF">DBV15_10053</name>
</gene>